<dbReference type="Proteomes" id="UP000298030">
    <property type="component" value="Unassembled WGS sequence"/>
</dbReference>
<keyword evidence="2" id="KW-1133">Transmembrane helix</keyword>
<keyword evidence="2" id="KW-0472">Membrane</keyword>
<feature type="transmembrane region" description="Helical" evidence="2">
    <location>
        <begin position="413"/>
        <end position="433"/>
    </location>
</feature>
<reference evidence="3 4" key="1">
    <citation type="journal article" date="2019" name="Nat. Ecol. Evol.">
        <title>Megaphylogeny resolves global patterns of mushroom evolution.</title>
        <authorList>
            <person name="Varga T."/>
            <person name="Krizsan K."/>
            <person name="Foldi C."/>
            <person name="Dima B."/>
            <person name="Sanchez-Garcia M."/>
            <person name="Sanchez-Ramirez S."/>
            <person name="Szollosi G.J."/>
            <person name="Szarkandi J.G."/>
            <person name="Papp V."/>
            <person name="Albert L."/>
            <person name="Andreopoulos W."/>
            <person name="Angelini C."/>
            <person name="Antonin V."/>
            <person name="Barry K.W."/>
            <person name="Bougher N.L."/>
            <person name="Buchanan P."/>
            <person name="Buyck B."/>
            <person name="Bense V."/>
            <person name="Catcheside P."/>
            <person name="Chovatia M."/>
            <person name="Cooper J."/>
            <person name="Damon W."/>
            <person name="Desjardin D."/>
            <person name="Finy P."/>
            <person name="Geml J."/>
            <person name="Haridas S."/>
            <person name="Hughes K."/>
            <person name="Justo A."/>
            <person name="Karasinski D."/>
            <person name="Kautmanova I."/>
            <person name="Kiss B."/>
            <person name="Kocsube S."/>
            <person name="Kotiranta H."/>
            <person name="LaButti K.M."/>
            <person name="Lechner B.E."/>
            <person name="Liimatainen K."/>
            <person name="Lipzen A."/>
            <person name="Lukacs Z."/>
            <person name="Mihaltcheva S."/>
            <person name="Morgado L.N."/>
            <person name="Niskanen T."/>
            <person name="Noordeloos M.E."/>
            <person name="Ohm R.A."/>
            <person name="Ortiz-Santana B."/>
            <person name="Ovrebo C."/>
            <person name="Racz N."/>
            <person name="Riley R."/>
            <person name="Savchenko A."/>
            <person name="Shiryaev A."/>
            <person name="Soop K."/>
            <person name="Spirin V."/>
            <person name="Szebenyi C."/>
            <person name="Tomsovsky M."/>
            <person name="Tulloss R.E."/>
            <person name="Uehling J."/>
            <person name="Grigoriev I.V."/>
            <person name="Vagvolgyi C."/>
            <person name="Papp T."/>
            <person name="Martin F.M."/>
            <person name="Miettinen O."/>
            <person name="Hibbett D.S."/>
            <person name="Nagy L.G."/>
        </authorList>
    </citation>
    <scope>NUCLEOTIDE SEQUENCE [LARGE SCALE GENOMIC DNA]</scope>
    <source>
        <strain evidence="3 4">FP101781</strain>
    </source>
</reference>
<feature type="transmembrane region" description="Helical" evidence="2">
    <location>
        <begin position="453"/>
        <end position="478"/>
    </location>
</feature>
<comment type="caution">
    <text evidence="3">The sequence shown here is derived from an EMBL/GenBank/DDBJ whole genome shotgun (WGS) entry which is preliminary data.</text>
</comment>
<dbReference type="AlphaFoldDB" id="A0A4Y7SHE1"/>
<evidence type="ECO:0000256" key="2">
    <source>
        <dbReference type="SAM" id="Phobius"/>
    </source>
</evidence>
<organism evidence="3 4">
    <name type="scientific">Coprinellus micaceus</name>
    <name type="common">Glistening ink-cap mushroom</name>
    <name type="synonym">Coprinus micaceus</name>
    <dbReference type="NCBI Taxonomy" id="71717"/>
    <lineage>
        <taxon>Eukaryota</taxon>
        <taxon>Fungi</taxon>
        <taxon>Dikarya</taxon>
        <taxon>Basidiomycota</taxon>
        <taxon>Agaricomycotina</taxon>
        <taxon>Agaricomycetes</taxon>
        <taxon>Agaricomycetidae</taxon>
        <taxon>Agaricales</taxon>
        <taxon>Agaricineae</taxon>
        <taxon>Psathyrellaceae</taxon>
        <taxon>Coprinellus</taxon>
    </lineage>
</organism>
<name>A0A4Y7SHE1_COPMI</name>
<accession>A0A4Y7SHE1</accession>
<keyword evidence="2" id="KW-0812">Transmembrane</keyword>
<sequence>MDPQSSTVKAQSSNAQESPPPRGQGDIEMGIIEISEMRATATDEGTPQRRTTTDTVTGQLYSERIIPMVPEFFQRYDRIPPVVDPQETKVTISALTYFERSPLPEGWEPLLHPEGVLYFFHPAKNVVTEVDLYDPPYYARLTADITAIEACIRKNDLHLPENYTLAIELDTQPDGQILTGYYFTDHQKKIVFFLDDIAAHTSFPVWEEVKGVTAHSHILSDFEFTSQYWIHGMLYPSTVPLANSHIEELRDTILFYIGELRIGEAAITRFTLYRRVHISELDVTIHHVRSSRVARPNRRSLENMSAATVADVWVQQTFSVGWLVLILLRTCSSSTGKKAVGCSHSMYTVETFGRYGSTGRLSEAAWKDYATTFQDAQREYILYATVLLGANVAFLAIQTVDVDNIHSRSPIQIASYMSTVFSIGCIVMGLLLVRQPGKDGKHHPMLGPEIYAILYSIPYSLLIYSMVAFSVAFGLNCFQDSNTPTKVIVAVAWSIPDHLFGGRVTPMASTKVVYGTRWRALASSTVVEN</sequence>
<keyword evidence="4" id="KW-1185">Reference proteome</keyword>
<proteinExistence type="predicted"/>
<evidence type="ECO:0000313" key="3">
    <source>
        <dbReference type="EMBL" id="TEB20604.1"/>
    </source>
</evidence>
<feature type="transmembrane region" description="Helical" evidence="2">
    <location>
        <begin position="380"/>
        <end position="401"/>
    </location>
</feature>
<feature type="compositionally biased region" description="Polar residues" evidence="1">
    <location>
        <begin position="1"/>
        <end position="17"/>
    </location>
</feature>
<dbReference type="OrthoDB" id="2657661at2759"/>
<protein>
    <recommendedName>
        <fullName evidence="5">WW domain-containing protein</fullName>
    </recommendedName>
</protein>
<gene>
    <name evidence="3" type="ORF">FA13DRAFT_1717582</name>
</gene>
<evidence type="ECO:0008006" key="5">
    <source>
        <dbReference type="Google" id="ProtNLM"/>
    </source>
</evidence>
<dbReference type="EMBL" id="QPFP01000135">
    <property type="protein sequence ID" value="TEB20604.1"/>
    <property type="molecule type" value="Genomic_DNA"/>
</dbReference>
<feature type="region of interest" description="Disordered" evidence="1">
    <location>
        <begin position="1"/>
        <end position="26"/>
    </location>
</feature>
<evidence type="ECO:0000256" key="1">
    <source>
        <dbReference type="SAM" id="MobiDB-lite"/>
    </source>
</evidence>
<evidence type="ECO:0000313" key="4">
    <source>
        <dbReference type="Proteomes" id="UP000298030"/>
    </source>
</evidence>